<keyword evidence="4" id="KW-0413">Isomerase</keyword>
<dbReference type="Pfam" id="PF03061">
    <property type="entry name" value="4HBT"/>
    <property type="match status" value="1"/>
</dbReference>
<keyword evidence="2" id="KW-1133">Transmembrane helix</keyword>
<dbReference type="AlphaFoldDB" id="A0A6A6VAC2"/>
<name>A0A6A6VAC2_9PLEO</name>
<proteinExistence type="predicted"/>
<accession>A0A6A6VAC2</accession>
<dbReference type="InterPro" id="IPR029069">
    <property type="entry name" value="HotDog_dom_sf"/>
</dbReference>
<dbReference type="Proteomes" id="UP000799440">
    <property type="component" value="Unassembled WGS sequence"/>
</dbReference>
<keyword evidence="5" id="KW-1185">Reference proteome</keyword>
<dbReference type="GO" id="GO:0016853">
    <property type="term" value="F:isomerase activity"/>
    <property type="evidence" value="ECO:0007669"/>
    <property type="project" value="UniProtKB-KW"/>
</dbReference>
<dbReference type="PANTHER" id="PTHR47260:SF7">
    <property type="entry name" value="THIOESTERASE FAMILY PROTEIN (AFU_ORTHOLOGUE AFUA_1G10800)"/>
    <property type="match status" value="1"/>
</dbReference>
<evidence type="ECO:0000313" key="5">
    <source>
        <dbReference type="Proteomes" id="UP000799440"/>
    </source>
</evidence>
<dbReference type="PANTHER" id="PTHR47260">
    <property type="entry name" value="UPF0644 PROTEIN PB2B4.06"/>
    <property type="match status" value="1"/>
</dbReference>
<evidence type="ECO:0000256" key="2">
    <source>
        <dbReference type="SAM" id="Phobius"/>
    </source>
</evidence>
<evidence type="ECO:0000313" key="4">
    <source>
        <dbReference type="EMBL" id="KAF2746480.1"/>
    </source>
</evidence>
<dbReference type="Gene3D" id="3.10.129.10">
    <property type="entry name" value="Hotdog Thioesterase"/>
    <property type="match status" value="1"/>
</dbReference>
<evidence type="ECO:0000256" key="1">
    <source>
        <dbReference type="SAM" id="MobiDB-lite"/>
    </source>
</evidence>
<dbReference type="InterPro" id="IPR006683">
    <property type="entry name" value="Thioestr_dom"/>
</dbReference>
<sequence length="333" mass="35574">MTPIARYAICGNVGLRGFATRGVAQSSILRSCPSSPWTIKPARVPQAYRRLNSPRFQSSVASNVSSPSPPPPPHPSQPPNPDPTTPPKPKRLRGAFIFLLTSALCFTAGFTMAAAPVISSAVSTATQALDPPTDADTLIMFTPTTAEVEQIENAIFSHPFTKSLLEDPKYIASRPHLKIPEKLRSQNLTGGTLQGPDKIAVPPLQFSTADGSTFVSLQWLGPALCGHPGIVHGGLLATLLDEGLARCCFPALPNKIAVTASLKIDYKKATMAGQVVVLRAETTKVEGRKAWVRGWLETLPDVEKGGEPVVLCEAEALFVEPRGAEKMTRVVPT</sequence>
<protein>
    <submittedName>
        <fullName evidence="4">Thioesterase/thiol ester dehydrase-isomerase</fullName>
    </submittedName>
</protein>
<dbReference type="OrthoDB" id="506431at2759"/>
<organism evidence="4 5">
    <name type="scientific">Sporormia fimetaria CBS 119925</name>
    <dbReference type="NCBI Taxonomy" id="1340428"/>
    <lineage>
        <taxon>Eukaryota</taxon>
        <taxon>Fungi</taxon>
        <taxon>Dikarya</taxon>
        <taxon>Ascomycota</taxon>
        <taxon>Pezizomycotina</taxon>
        <taxon>Dothideomycetes</taxon>
        <taxon>Pleosporomycetidae</taxon>
        <taxon>Pleosporales</taxon>
        <taxon>Sporormiaceae</taxon>
        <taxon>Sporormia</taxon>
    </lineage>
</organism>
<feature type="compositionally biased region" description="Pro residues" evidence="1">
    <location>
        <begin position="67"/>
        <end position="87"/>
    </location>
</feature>
<dbReference type="EMBL" id="MU006577">
    <property type="protein sequence ID" value="KAF2746480.1"/>
    <property type="molecule type" value="Genomic_DNA"/>
</dbReference>
<feature type="domain" description="Thioesterase" evidence="3">
    <location>
        <begin position="229"/>
        <end position="290"/>
    </location>
</feature>
<dbReference type="SUPFAM" id="SSF54637">
    <property type="entry name" value="Thioesterase/thiol ester dehydrase-isomerase"/>
    <property type="match status" value="1"/>
</dbReference>
<evidence type="ECO:0000259" key="3">
    <source>
        <dbReference type="Pfam" id="PF03061"/>
    </source>
</evidence>
<reference evidence="4" key="1">
    <citation type="journal article" date="2020" name="Stud. Mycol.">
        <title>101 Dothideomycetes genomes: a test case for predicting lifestyles and emergence of pathogens.</title>
        <authorList>
            <person name="Haridas S."/>
            <person name="Albert R."/>
            <person name="Binder M."/>
            <person name="Bloem J."/>
            <person name="Labutti K."/>
            <person name="Salamov A."/>
            <person name="Andreopoulos B."/>
            <person name="Baker S."/>
            <person name="Barry K."/>
            <person name="Bills G."/>
            <person name="Bluhm B."/>
            <person name="Cannon C."/>
            <person name="Castanera R."/>
            <person name="Culley D."/>
            <person name="Daum C."/>
            <person name="Ezra D."/>
            <person name="Gonzalez J."/>
            <person name="Henrissat B."/>
            <person name="Kuo A."/>
            <person name="Liang C."/>
            <person name="Lipzen A."/>
            <person name="Lutzoni F."/>
            <person name="Magnuson J."/>
            <person name="Mondo S."/>
            <person name="Nolan M."/>
            <person name="Ohm R."/>
            <person name="Pangilinan J."/>
            <person name="Park H.-J."/>
            <person name="Ramirez L."/>
            <person name="Alfaro M."/>
            <person name="Sun H."/>
            <person name="Tritt A."/>
            <person name="Yoshinaga Y."/>
            <person name="Zwiers L.-H."/>
            <person name="Turgeon B."/>
            <person name="Goodwin S."/>
            <person name="Spatafora J."/>
            <person name="Crous P."/>
            <person name="Grigoriev I."/>
        </authorList>
    </citation>
    <scope>NUCLEOTIDE SEQUENCE</scope>
    <source>
        <strain evidence="4">CBS 119925</strain>
    </source>
</reference>
<feature type="region of interest" description="Disordered" evidence="1">
    <location>
        <begin position="58"/>
        <end position="90"/>
    </location>
</feature>
<dbReference type="CDD" id="cd03443">
    <property type="entry name" value="PaaI_thioesterase"/>
    <property type="match status" value="1"/>
</dbReference>
<keyword evidence="2" id="KW-0812">Transmembrane</keyword>
<feature type="transmembrane region" description="Helical" evidence="2">
    <location>
        <begin position="96"/>
        <end position="118"/>
    </location>
</feature>
<gene>
    <name evidence="4" type="ORF">M011DRAFT_82328</name>
</gene>
<dbReference type="InterPro" id="IPR052061">
    <property type="entry name" value="PTE-AB_protein"/>
</dbReference>
<keyword evidence="2" id="KW-0472">Membrane</keyword>